<evidence type="ECO:0000313" key="4">
    <source>
        <dbReference type="EMBL" id="PUU80285.1"/>
    </source>
</evidence>
<dbReference type="AlphaFoldDB" id="A0A2T6ZXY6"/>
<evidence type="ECO:0000256" key="2">
    <source>
        <dbReference type="ARBA" id="ARBA00023043"/>
    </source>
</evidence>
<dbReference type="InterPro" id="IPR002110">
    <property type="entry name" value="Ankyrin_rpt"/>
</dbReference>
<protein>
    <submittedName>
        <fullName evidence="4">Ankyrin repeat-containing domain protein</fullName>
    </submittedName>
</protein>
<gene>
    <name evidence="4" type="ORF">B9Z19DRAFT_942685</name>
</gene>
<dbReference type="OrthoDB" id="341259at2759"/>
<dbReference type="PANTHER" id="PTHR24198">
    <property type="entry name" value="ANKYRIN REPEAT AND PROTEIN KINASE DOMAIN-CONTAINING PROTEIN"/>
    <property type="match status" value="1"/>
</dbReference>
<dbReference type="Proteomes" id="UP000244722">
    <property type="component" value="Unassembled WGS sequence"/>
</dbReference>
<sequence length="129" mass="13932">AVRKGFLDVVEALCEDERVDLGVVEGAQKVFVLHLAVRKGSWEVLRCLLRRNDIDVDARCPSGETPLCWAARKGDLVMVRLLLEEGGASVNLSGSLTQGTPLHLAAVGGHLGVVQFLAEWEGVDINSQD</sequence>
<organism evidence="4 5">
    <name type="scientific">Tuber borchii</name>
    <name type="common">White truffle</name>
    <dbReference type="NCBI Taxonomy" id="42251"/>
    <lineage>
        <taxon>Eukaryota</taxon>
        <taxon>Fungi</taxon>
        <taxon>Dikarya</taxon>
        <taxon>Ascomycota</taxon>
        <taxon>Pezizomycotina</taxon>
        <taxon>Pezizomycetes</taxon>
        <taxon>Pezizales</taxon>
        <taxon>Tuberaceae</taxon>
        <taxon>Tuber</taxon>
    </lineage>
</organism>
<evidence type="ECO:0000313" key="5">
    <source>
        <dbReference type="Proteomes" id="UP000244722"/>
    </source>
</evidence>
<proteinExistence type="predicted"/>
<dbReference type="EMBL" id="NESQ01000068">
    <property type="protein sequence ID" value="PUU80285.1"/>
    <property type="molecule type" value="Genomic_DNA"/>
</dbReference>
<feature type="repeat" description="ANK" evidence="3">
    <location>
        <begin position="62"/>
        <end position="86"/>
    </location>
</feature>
<dbReference type="SMART" id="SM00248">
    <property type="entry name" value="ANK"/>
    <property type="match status" value="3"/>
</dbReference>
<dbReference type="InterPro" id="IPR036770">
    <property type="entry name" value="Ankyrin_rpt-contain_sf"/>
</dbReference>
<dbReference type="PROSITE" id="PS50088">
    <property type="entry name" value="ANK_REPEAT"/>
    <property type="match status" value="1"/>
</dbReference>
<keyword evidence="2 3" id="KW-0040">ANK repeat</keyword>
<name>A0A2T6ZXY6_TUBBO</name>
<dbReference type="Pfam" id="PF12796">
    <property type="entry name" value="Ank_2"/>
    <property type="match status" value="1"/>
</dbReference>
<feature type="non-terminal residue" evidence="4">
    <location>
        <position position="1"/>
    </location>
</feature>
<comment type="caution">
    <text evidence="4">The sequence shown here is derived from an EMBL/GenBank/DDBJ whole genome shotgun (WGS) entry which is preliminary data.</text>
</comment>
<keyword evidence="5" id="KW-1185">Reference proteome</keyword>
<evidence type="ECO:0000256" key="1">
    <source>
        <dbReference type="ARBA" id="ARBA00022737"/>
    </source>
</evidence>
<dbReference type="SUPFAM" id="SSF48403">
    <property type="entry name" value="Ankyrin repeat"/>
    <property type="match status" value="1"/>
</dbReference>
<evidence type="ECO:0000256" key="3">
    <source>
        <dbReference type="PROSITE-ProRule" id="PRU00023"/>
    </source>
</evidence>
<dbReference type="PANTHER" id="PTHR24198:SF165">
    <property type="entry name" value="ANKYRIN REPEAT-CONTAINING PROTEIN-RELATED"/>
    <property type="match status" value="1"/>
</dbReference>
<feature type="non-terminal residue" evidence="4">
    <location>
        <position position="129"/>
    </location>
</feature>
<dbReference type="STRING" id="42251.A0A2T6ZXY6"/>
<dbReference type="Gene3D" id="1.25.40.20">
    <property type="entry name" value="Ankyrin repeat-containing domain"/>
    <property type="match status" value="1"/>
</dbReference>
<accession>A0A2T6ZXY6</accession>
<reference evidence="4 5" key="1">
    <citation type="submission" date="2017-04" db="EMBL/GenBank/DDBJ databases">
        <title>Draft genome sequence of Tuber borchii Vittad., a whitish edible truffle.</title>
        <authorList>
            <consortium name="DOE Joint Genome Institute"/>
            <person name="Murat C."/>
            <person name="Kuo A."/>
            <person name="Barry K.W."/>
            <person name="Clum A."/>
            <person name="Dockter R.B."/>
            <person name="Fauchery L."/>
            <person name="Iotti M."/>
            <person name="Kohler A."/>
            <person name="Labutti K."/>
            <person name="Lindquist E.A."/>
            <person name="Lipzen A."/>
            <person name="Ohm R.A."/>
            <person name="Wang M."/>
            <person name="Grigoriev I.V."/>
            <person name="Zambonelli A."/>
            <person name="Martin F.M."/>
        </authorList>
    </citation>
    <scope>NUCLEOTIDE SEQUENCE [LARGE SCALE GENOMIC DNA]</scope>
    <source>
        <strain evidence="4 5">Tbo3840</strain>
    </source>
</reference>
<dbReference type="PROSITE" id="PS50297">
    <property type="entry name" value="ANK_REP_REGION"/>
    <property type="match status" value="1"/>
</dbReference>
<keyword evidence="1" id="KW-0677">Repeat</keyword>